<gene>
    <name evidence="1" type="ORF">GCM10011409_26710</name>
</gene>
<reference evidence="1" key="1">
    <citation type="journal article" date="2014" name="Int. J. Syst. Evol. Microbiol.">
        <title>Complete genome sequence of Corynebacterium casei LMG S-19264T (=DSM 44701T), isolated from a smear-ripened cheese.</title>
        <authorList>
            <consortium name="US DOE Joint Genome Institute (JGI-PGF)"/>
            <person name="Walter F."/>
            <person name="Albersmeier A."/>
            <person name="Kalinowski J."/>
            <person name="Ruckert C."/>
        </authorList>
    </citation>
    <scope>NUCLEOTIDE SEQUENCE</scope>
    <source>
        <strain evidence="1">CGMCC 1.15454</strain>
    </source>
</reference>
<protein>
    <recommendedName>
        <fullName evidence="3">DUF4363 domain-containing protein</fullName>
    </recommendedName>
</protein>
<evidence type="ECO:0000313" key="2">
    <source>
        <dbReference type="Proteomes" id="UP000621492"/>
    </source>
</evidence>
<sequence length="144" mass="15932">MKKLLYGLVVILALVVIAYGANRNMPSAEIGTGDSIQLNHSMAEEISSGIETVLIALKEFKAVTEQSPDDTTAIQTSGKDVEANWDKIEKRVEKMDPVAYEDIERSLYPLIAEAGKDQPNVVMVQQLIDETMEKLTEFKEEMGA</sequence>
<reference evidence="1" key="2">
    <citation type="submission" date="2020-09" db="EMBL/GenBank/DDBJ databases">
        <authorList>
            <person name="Sun Q."/>
            <person name="Zhou Y."/>
        </authorList>
    </citation>
    <scope>NUCLEOTIDE SEQUENCE</scope>
    <source>
        <strain evidence="1">CGMCC 1.15454</strain>
    </source>
</reference>
<organism evidence="1 2">
    <name type="scientific">Lentibacillus populi</name>
    <dbReference type="NCBI Taxonomy" id="1827502"/>
    <lineage>
        <taxon>Bacteria</taxon>
        <taxon>Bacillati</taxon>
        <taxon>Bacillota</taxon>
        <taxon>Bacilli</taxon>
        <taxon>Bacillales</taxon>
        <taxon>Bacillaceae</taxon>
        <taxon>Lentibacillus</taxon>
    </lineage>
</organism>
<name>A0A9W5TYL1_9BACI</name>
<dbReference type="Proteomes" id="UP000621492">
    <property type="component" value="Unassembled WGS sequence"/>
</dbReference>
<evidence type="ECO:0000313" key="1">
    <source>
        <dbReference type="EMBL" id="GGB47842.1"/>
    </source>
</evidence>
<dbReference type="RefSeq" id="WP_088051216.1">
    <property type="nucleotide sequence ID" value="NZ_BMJD01000021.1"/>
</dbReference>
<comment type="caution">
    <text evidence="1">The sequence shown here is derived from an EMBL/GenBank/DDBJ whole genome shotgun (WGS) entry which is preliminary data.</text>
</comment>
<dbReference type="AlphaFoldDB" id="A0A9W5TYL1"/>
<accession>A0A9W5TYL1</accession>
<keyword evidence="2" id="KW-1185">Reference proteome</keyword>
<dbReference type="EMBL" id="BMJD01000021">
    <property type="protein sequence ID" value="GGB47842.1"/>
    <property type="molecule type" value="Genomic_DNA"/>
</dbReference>
<proteinExistence type="predicted"/>
<evidence type="ECO:0008006" key="3">
    <source>
        <dbReference type="Google" id="ProtNLM"/>
    </source>
</evidence>